<accession>A0A1U9LJU8</accession>
<dbReference type="AlphaFoldDB" id="A0A1U9LJU8"/>
<dbReference type="Proteomes" id="UP000189055">
    <property type="component" value="Plasmid pAC1084_1"/>
</dbReference>
<dbReference type="NCBIfam" id="NF002151">
    <property type="entry name" value="PRK00982.1-5"/>
    <property type="match status" value="1"/>
</dbReference>
<dbReference type="InterPro" id="IPR003231">
    <property type="entry name" value="ACP"/>
</dbReference>
<dbReference type="NCBIfam" id="NF002148">
    <property type="entry name" value="PRK00982.1-2"/>
    <property type="match status" value="1"/>
</dbReference>
<keyword evidence="7" id="KW-0614">Plasmid</keyword>
<evidence type="ECO:0000259" key="6">
    <source>
        <dbReference type="PROSITE" id="PS50075"/>
    </source>
</evidence>
<keyword evidence="1 3" id="KW-0596">Phosphopantetheine</keyword>
<dbReference type="GO" id="GO:0000036">
    <property type="term" value="F:acyl carrier activity"/>
    <property type="evidence" value="ECO:0007669"/>
    <property type="project" value="UniProtKB-UniRule"/>
</dbReference>
<dbReference type="HAMAP" id="MF_01217">
    <property type="entry name" value="Acyl_carrier"/>
    <property type="match status" value="1"/>
</dbReference>
<evidence type="ECO:0000256" key="1">
    <source>
        <dbReference type="ARBA" id="ARBA00022450"/>
    </source>
</evidence>
<dbReference type="PANTHER" id="PTHR20863">
    <property type="entry name" value="ACYL CARRIER PROTEIN"/>
    <property type="match status" value="1"/>
</dbReference>
<evidence type="ECO:0000256" key="4">
    <source>
        <dbReference type="NCBIfam" id="TIGR00517"/>
    </source>
</evidence>
<dbReference type="InterPro" id="IPR036736">
    <property type="entry name" value="ACP-like_sf"/>
</dbReference>
<keyword evidence="3" id="KW-0275">Fatty acid biosynthesis</keyword>
<comment type="PTM">
    <text evidence="3">4'-phosphopantetheine is transferred from CoA to a specific serine of apo-ACP by AcpS. This modification is essential for activity because fatty acids are bound in thioester linkage to the sulfhydryl of the prosthetic group.</text>
</comment>
<comment type="pathway">
    <text evidence="3 5">Lipid metabolism; fatty acid biosynthesis.</text>
</comment>
<protein>
    <recommendedName>
        <fullName evidence="3 4">Acyl carrier protein</fullName>
        <shortName evidence="3">ACP</shortName>
    </recommendedName>
</protein>
<dbReference type="NCBIfam" id="TIGR00517">
    <property type="entry name" value="acyl_carrier"/>
    <property type="match status" value="1"/>
</dbReference>
<dbReference type="SUPFAM" id="SSF47336">
    <property type="entry name" value="ACP-like"/>
    <property type="match status" value="1"/>
</dbReference>
<evidence type="ECO:0000256" key="3">
    <source>
        <dbReference type="HAMAP-Rule" id="MF_01217"/>
    </source>
</evidence>
<dbReference type="PANTHER" id="PTHR20863:SF76">
    <property type="entry name" value="CARRIER DOMAIN-CONTAINING PROTEIN"/>
    <property type="match status" value="1"/>
</dbReference>
<reference evidence="7 8" key="1">
    <citation type="submission" date="2016-03" db="EMBL/GenBank/DDBJ databases">
        <title>Acetic acid bacteria sequencing.</title>
        <authorList>
            <person name="Brandt J."/>
            <person name="Jakob F."/>
            <person name="Vogel R.F."/>
        </authorList>
    </citation>
    <scope>NUCLEOTIDE SEQUENCE [LARGE SCALE GENOMIC DNA]</scope>
    <source>
        <strain evidence="7 8">TMW2.1084</strain>
        <plasmid evidence="8">pac1084_1</plasmid>
    </source>
</reference>
<dbReference type="InterPro" id="IPR009081">
    <property type="entry name" value="PP-bd_ACP"/>
</dbReference>
<sequence>MSETADKIRKIVGESLGFVTDEVKPESRFVEDLHADSLDIVEMVMAFEEAFDIEIPEDTAVKLATVQNVIDYIETRKKS</sequence>
<dbReference type="RefSeq" id="WP_077932364.1">
    <property type="nucleotide sequence ID" value="NZ_CP014688.1"/>
</dbReference>
<gene>
    <name evidence="3" type="primary">acpP</name>
    <name evidence="7" type="ORF">A0U91_16120</name>
</gene>
<dbReference type="UniPathway" id="UPA00094"/>
<dbReference type="NCBIfam" id="NF002150">
    <property type="entry name" value="PRK00982.1-4"/>
    <property type="match status" value="1"/>
</dbReference>
<evidence type="ECO:0000313" key="7">
    <source>
        <dbReference type="EMBL" id="AQT06735.1"/>
    </source>
</evidence>
<keyword evidence="3" id="KW-0276">Fatty acid metabolism</keyword>
<dbReference type="PROSITE" id="PS50075">
    <property type="entry name" value="CARRIER"/>
    <property type="match status" value="1"/>
</dbReference>
<dbReference type="GO" id="GO:0016020">
    <property type="term" value="C:membrane"/>
    <property type="evidence" value="ECO:0007669"/>
    <property type="project" value="GOC"/>
</dbReference>
<dbReference type="EMBL" id="CP014688">
    <property type="protein sequence ID" value="AQT06735.1"/>
    <property type="molecule type" value="Genomic_DNA"/>
</dbReference>
<feature type="modified residue" description="O-(pantetheine 4'-phosphoryl)serine" evidence="3">
    <location>
        <position position="37"/>
    </location>
</feature>
<dbReference type="GO" id="GO:0000035">
    <property type="term" value="F:acyl binding"/>
    <property type="evidence" value="ECO:0007669"/>
    <property type="project" value="TreeGrafter"/>
</dbReference>
<dbReference type="GO" id="GO:0005829">
    <property type="term" value="C:cytosol"/>
    <property type="evidence" value="ECO:0007669"/>
    <property type="project" value="TreeGrafter"/>
</dbReference>
<keyword evidence="3" id="KW-0444">Lipid biosynthesis</keyword>
<comment type="subcellular location">
    <subcellularLocation>
        <location evidence="3">Cytoplasm</location>
    </subcellularLocation>
</comment>
<comment type="PTM">
    <text evidence="5">4'-phosphopantetheine is transferred from CoA to a specific serine of apo-ACP by acpS.</text>
</comment>
<dbReference type="KEGG" id="aper:A0U91_16120"/>
<keyword evidence="3" id="KW-0443">Lipid metabolism</keyword>
<dbReference type="Pfam" id="PF00550">
    <property type="entry name" value="PP-binding"/>
    <property type="match status" value="1"/>
</dbReference>
<organism evidence="7 8">
    <name type="scientific">Acetobacter persici</name>
    <dbReference type="NCBI Taxonomy" id="1076596"/>
    <lineage>
        <taxon>Bacteria</taxon>
        <taxon>Pseudomonadati</taxon>
        <taxon>Pseudomonadota</taxon>
        <taxon>Alphaproteobacteria</taxon>
        <taxon>Acetobacterales</taxon>
        <taxon>Acetobacteraceae</taxon>
        <taxon>Acetobacter</taxon>
    </lineage>
</organism>
<name>A0A1U9LJU8_9PROT</name>
<keyword evidence="2 3" id="KW-0597">Phosphoprotein</keyword>
<dbReference type="GO" id="GO:0009245">
    <property type="term" value="P:lipid A biosynthetic process"/>
    <property type="evidence" value="ECO:0007669"/>
    <property type="project" value="TreeGrafter"/>
</dbReference>
<evidence type="ECO:0000256" key="2">
    <source>
        <dbReference type="ARBA" id="ARBA00022553"/>
    </source>
</evidence>
<geneLocation type="plasmid" evidence="8">
    <name>pac1084_1</name>
</geneLocation>
<comment type="function">
    <text evidence="3 5">Carrier of the growing fatty acid chain in fatty acid biosynthesis.</text>
</comment>
<dbReference type="Gene3D" id="1.10.1200.10">
    <property type="entry name" value="ACP-like"/>
    <property type="match status" value="1"/>
</dbReference>
<proteinExistence type="inferred from homology"/>
<feature type="domain" description="Carrier" evidence="6">
    <location>
        <begin position="2"/>
        <end position="77"/>
    </location>
</feature>
<evidence type="ECO:0000313" key="8">
    <source>
        <dbReference type="Proteomes" id="UP000189055"/>
    </source>
</evidence>
<evidence type="ECO:0000256" key="5">
    <source>
        <dbReference type="RuleBase" id="RU003545"/>
    </source>
</evidence>
<comment type="similarity">
    <text evidence="3">Belongs to the acyl carrier protein (ACP) family.</text>
</comment>
<keyword evidence="3" id="KW-0963">Cytoplasm</keyword>